<feature type="transmembrane region" description="Helical" evidence="5">
    <location>
        <begin position="171"/>
        <end position="193"/>
    </location>
</feature>
<feature type="transmembrane region" description="Helical" evidence="5">
    <location>
        <begin position="116"/>
        <end position="135"/>
    </location>
</feature>
<gene>
    <name evidence="6" type="ORF">C0601_06830</name>
</gene>
<evidence type="ECO:0000256" key="2">
    <source>
        <dbReference type="ARBA" id="ARBA00022692"/>
    </source>
</evidence>
<dbReference type="PANTHER" id="PTHR42038:SF2">
    <property type="entry name" value="TERPENE CYCLASE AUSL"/>
    <property type="match status" value="1"/>
</dbReference>
<dbReference type="GO" id="GO:0016020">
    <property type="term" value="C:membrane"/>
    <property type="evidence" value="ECO:0007669"/>
    <property type="project" value="UniProtKB-SubCell"/>
</dbReference>
<evidence type="ECO:0000313" key="7">
    <source>
        <dbReference type="Proteomes" id="UP000234857"/>
    </source>
</evidence>
<accession>A0A2N5ZGH0</accession>
<name>A0A2N5ZGH0_MUIH1</name>
<reference evidence="6 7" key="1">
    <citation type="submission" date="2017-11" db="EMBL/GenBank/DDBJ databases">
        <title>Genome-resolved metagenomics identifies genetic mobility, metabolic interactions, and unexpected diversity in perchlorate-reducing communities.</title>
        <authorList>
            <person name="Barnum T.P."/>
            <person name="Figueroa I.A."/>
            <person name="Carlstrom C.I."/>
            <person name="Lucas L.N."/>
            <person name="Engelbrektson A.L."/>
            <person name="Coates J.D."/>
        </authorList>
    </citation>
    <scope>NUCLEOTIDE SEQUENCE [LARGE SCALE GENOMIC DNA]</scope>
    <source>
        <strain evidence="6">BM706</strain>
    </source>
</reference>
<keyword evidence="4 5" id="KW-0472">Membrane</keyword>
<keyword evidence="2 5" id="KW-0812">Transmembrane</keyword>
<evidence type="ECO:0000256" key="1">
    <source>
        <dbReference type="ARBA" id="ARBA00004141"/>
    </source>
</evidence>
<organism evidence="6 7">
    <name type="scientific">Muiribacterium halophilum</name>
    <dbReference type="NCBI Taxonomy" id="2053465"/>
    <lineage>
        <taxon>Bacteria</taxon>
        <taxon>Candidatus Muiribacteriota</taxon>
        <taxon>Candidatus Muiribacteriia</taxon>
        <taxon>Candidatus Muiribacteriales</taxon>
        <taxon>Candidatus Muiribacteriaceae</taxon>
        <taxon>Candidatus Muiribacterium</taxon>
    </lineage>
</organism>
<protein>
    <submittedName>
        <fullName evidence="6">Uncharacterized protein</fullName>
    </submittedName>
</protein>
<evidence type="ECO:0000256" key="3">
    <source>
        <dbReference type="ARBA" id="ARBA00022989"/>
    </source>
</evidence>
<comment type="subcellular location">
    <subcellularLocation>
        <location evidence="1">Membrane</location>
        <topology evidence="1">Multi-pass membrane protein</topology>
    </subcellularLocation>
</comment>
<dbReference type="AlphaFoldDB" id="A0A2N5ZGH0"/>
<dbReference type="Pfam" id="PF25129">
    <property type="entry name" value="Pyr4-TMTC"/>
    <property type="match status" value="1"/>
</dbReference>
<evidence type="ECO:0000256" key="4">
    <source>
        <dbReference type="ARBA" id="ARBA00023136"/>
    </source>
</evidence>
<keyword evidence="3 5" id="KW-1133">Transmembrane helix</keyword>
<dbReference type="InterPro" id="IPR039020">
    <property type="entry name" value="PaxB-like"/>
</dbReference>
<evidence type="ECO:0000313" key="6">
    <source>
        <dbReference type="EMBL" id="PLX17739.1"/>
    </source>
</evidence>
<feature type="transmembrane region" description="Helical" evidence="5">
    <location>
        <begin position="91"/>
        <end position="110"/>
    </location>
</feature>
<dbReference type="Proteomes" id="UP000234857">
    <property type="component" value="Unassembled WGS sequence"/>
</dbReference>
<dbReference type="GO" id="GO:0016829">
    <property type="term" value="F:lyase activity"/>
    <property type="evidence" value="ECO:0007669"/>
    <property type="project" value="InterPro"/>
</dbReference>
<dbReference type="EMBL" id="PKTG01000083">
    <property type="protein sequence ID" value="PLX17739.1"/>
    <property type="molecule type" value="Genomic_DNA"/>
</dbReference>
<feature type="transmembrane region" description="Helical" evidence="5">
    <location>
        <begin position="147"/>
        <end position="165"/>
    </location>
</feature>
<sequence length="211" mass="24901">MTNILTLVLKTIPTISWTIAYILIIIKGFKDKTYGMPILACLMNLSMEFHTFFNFSYDSFYYLGNIIWFLLDLIILYQIIRFYPVKNKVQFYSLGIIGFIIWSVVIQISLIIQSWIIFSAFFQNLIMSLLFIDFLKRDDFPKGQSLYIALFRIIGTTSAVFVILTKDIFQILDLTTKILLLCIPICDIIYMYLFTIKKRKYKVCFEKKINI</sequence>
<evidence type="ECO:0000256" key="5">
    <source>
        <dbReference type="SAM" id="Phobius"/>
    </source>
</evidence>
<feature type="transmembrane region" description="Helical" evidence="5">
    <location>
        <begin position="6"/>
        <end position="26"/>
    </location>
</feature>
<dbReference type="PANTHER" id="PTHR42038">
    <property type="match status" value="1"/>
</dbReference>
<feature type="transmembrane region" description="Helical" evidence="5">
    <location>
        <begin position="59"/>
        <end position="79"/>
    </location>
</feature>
<comment type="caution">
    <text evidence="6">The sequence shown here is derived from an EMBL/GenBank/DDBJ whole genome shotgun (WGS) entry which is preliminary data.</text>
</comment>
<proteinExistence type="predicted"/>